<protein>
    <recommendedName>
        <fullName evidence="3">Amidohydrolase-related domain-containing protein</fullName>
    </recommendedName>
</protein>
<name>A0A381Z7B5_9ZZZZ</name>
<gene>
    <name evidence="2" type="ORF">METZ01_LOCUS138030</name>
</gene>
<dbReference type="AlphaFoldDB" id="A0A381Z7B5"/>
<dbReference type="GO" id="GO:0006046">
    <property type="term" value="P:N-acetylglucosamine catabolic process"/>
    <property type="evidence" value="ECO:0007669"/>
    <property type="project" value="TreeGrafter"/>
</dbReference>
<sequence length="270" mass="28960">MADDGVDGILATIITDGVDSLSAKLANMVRLREQDELVRRMIVGFHVEGPFLNASPGFIGAHEPEHVRPANEEDAKRLLEAGAGFVKLFTLAPEQDAGGAVTKFLVEEEVVVSAGHCDPSLDQLKTACDNGLSMVTHFGNGCPVELPRHDNVLQRFLSLRNDLWFCFIPDGAHVELFALRNYLDLVGVDRSIMTTDAISAARLGPGLHEISGLTVEVDDQGVARRPGSPNLAGSTITMPGICRNLSESLALGEDEITALIDANPRKALSL</sequence>
<accession>A0A381Z7B5</accession>
<dbReference type="EMBL" id="UINC01020242">
    <property type="protein sequence ID" value="SVA85176.1"/>
    <property type="molecule type" value="Genomic_DNA"/>
</dbReference>
<dbReference type="GO" id="GO:0008448">
    <property type="term" value="F:N-acetylglucosamine-6-phosphate deacetylase activity"/>
    <property type="evidence" value="ECO:0007669"/>
    <property type="project" value="TreeGrafter"/>
</dbReference>
<evidence type="ECO:0000256" key="1">
    <source>
        <dbReference type="ARBA" id="ARBA00022801"/>
    </source>
</evidence>
<evidence type="ECO:0008006" key="3">
    <source>
        <dbReference type="Google" id="ProtNLM"/>
    </source>
</evidence>
<proteinExistence type="predicted"/>
<dbReference type="PANTHER" id="PTHR11113:SF14">
    <property type="entry name" value="N-ACETYLGLUCOSAMINE-6-PHOSPHATE DEACETYLASE"/>
    <property type="match status" value="1"/>
</dbReference>
<dbReference type="InterPro" id="IPR032466">
    <property type="entry name" value="Metal_Hydrolase"/>
</dbReference>
<organism evidence="2">
    <name type="scientific">marine metagenome</name>
    <dbReference type="NCBI Taxonomy" id="408172"/>
    <lineage>
        <taxon>unclassified sequences</taxon>
        <taxon>metagenomes</taxon>
        <taxon>ecological metagenomes</taxon>
    </lineage>
</organism>
<evidence type="ECO:0000313" key="2">
    <source>
        <dbReference type="EMBL" id="SVA85176.1"/>
    </source>
</evidence>
<dbReference type="Gene3D" id="3.20.20.140">
    <property type="entry name" value="Metal-dependent hydrolases"/>
    <property type="match status" value="1"/>
</dbReference>
<keyword evidence="1" id="KW-0378">Hydrolase</keyword>
<dbReference type="SUPFAM" id="SSF51556">
    <property type="entry name" value="Metallo-dependent hydrolases"/>
    <property type="match status" value="1"/>
</dbReference>
<reference evidence="2" key="1">
    <citation type="submission" date="2018-05" db="EMBL/GenBank/DDBJ databases">
        <authorList>
            <person name="Lanie J.A."/>
            <person name="Ng W.-L."/>
            <person name="Kazmierczak K.M."/>
            <person name="Andrzejewski T.M."/>
            <person name="Davidsen T.M."/>
            <person name="Wayne K.J."/>
            <person name="Tettelin H."/>
            <person name="Glass J.I."/>
            <person name="Rusch D."/>
            <person name="Podicherti R."/>
            <person name="Tsui H.-C.T."/>
            <person name="Winkler M.E."/>
        </authorList>
    </citation>
    <scope>NUCLEOTIDE SEQUENCE</scope>
</reference>
<dbReference type="PANTHER" id="PTHR11113">
    <property type="entry name" value="N-ACETYLGLUCOSAMINE-6-PHOSPHATE DEACETYLASE"/>
    <property type="match status" value="1"/>
</dbReference>